<protein>
    <submittedName>
        <fullName evidence="2">Uncharacterized protein</fullName>
    </submittedName>
</protein>
<dbReference type="AlphaFoldDB" id="A0A656Z7H0"/>
<evidence type="ECO:0000256" key="1">
    <source>
        <dbReference type="SAM" id="MobiDB-lite"/>
    </source>
</evidence>
<gene>
    <name evidence="2" type="ORF">AB664_10405</name>
</gene>
<feature type="region of interest" description="Disordered" evidence="1">
    <location>
        <begin position="1"/>
        <end position="21"/>
    </location>
</feature>
<proteinExistence type="predicted"/>
<accession>A0A656Z7H0</accession>
<sequence>MQPAAAPHRRRNPIPLSGPPFAETGRCLLSNGLGRADIMGWADLDDRQGHRHEIRRSHRTGNFIGQWFARDRTPRWIATGTVESSLRV</sequence>
<organism evidence="2">
    <name type="scientific">Brucella anthropi</name>
    <name type="common">Ochrobactrum anthropi</name>
    <dbReference type="NCBI Taxonomy" id="529"/>
    <lineage>
        <taxon>Bacteria</taxon>
        <taxon>Pseudomonadati</taxon>
        <taxon>Pseudomonadota</taxon>
        <taxon>Alphaproteobacteria</taxon>
        <taxon>Hyphomicrobiales</taxon>
        <taxon>Brucellaceae</taxon>
        <taxon>Brucella/Ochrobactrum group</taxon>
        <taxon>Brucella</taxon>
    </lineage>
</organism>
<name>A0A656Z7H0_BRUAN</name>
<reference evidence="2" key="1">
    <citation type="submission" date="2016-02" db="EMBL/GenBank/DDBJ databases">
        <title>Genomic sequences of Ochrobactrum anthropi.</title>
        <authorList>
            <person name="Chudasama K.S."/>
            <person name="Thaker V.S."/>
        </authorList>
    </citation>
    <scope>NUCLEOTIDE SEQUENCE [LARGE SCALE GENOMIC DNA]</scope>
    <source>
        <strain evidence="2">SUBG007</strain>
    </source>
</reference>
<dbReference type="EMBL" id="LUAY01005729">
    <property type="protein sequence ID" value="KYB45276.1"/>
    <property type="molecule type" value="Genomic_DNA"/>
</dbReference>
<comment type="caution">
    <text evidence="2">The sequence shown here is derived from an EMBL/GenBank/DDBJ whole genome shotgun (WGS) entry which is preliminary data.</text>
</comment>
<evidence type="ECO:0000313" key="2">
    <source>
        <dbReference type="EMBL" id="KYB45276.1"/>
    </source>
</evidence>